<dbReference type="CDD" id="cd00995">
    <property type="entry name" value="PBP2_NikA_DppA_OppA_like"/>
    <property type="match status" value="1"/>
</dbReference>
<feature type="compositionally biased region" description="Low complexity" evidence="2">
    <location>
        <begin position="1"/>
        <end position="38"/>
    </location>
</feature>
<evidence type="ECO:0000256" key="1">
    <source>
        <dbReference type="ARBA" id="ARBA00022729"/>
    </source>
</evidence>
<dbReference type="Gene3D" id="3.10.105.10">
    <property type="entry name" value="Dipeptide-binding Protein, Domain 3"/>
    <property type="match status" value="1"/>
</dbReference>
<feature type="domain" description="Solute-binding protein family 5" evidence="3">
    <location>
        <begin position="92"/>
        <end position="495"/>
    </location>
</feature>
<evidence type="ECO:0000256" key="2">
    <source>
        <dbReference type="SAM" id="MobiDB-lite"/>
    </source>
</evidence>
<protein>
    <recommendedName>
        <fullName evidence="3">Solute-binding protein family 5 domain-containing protein</fullName>
    </recommendedName>
</protein>
<name>A0A381QVH9_9ZZZZ</name>
<dbReference type="EMBL" id="UINC01001549">
    <property type="protein sequence ID" value="SUZ83395.1"/>
    <property type="molecule type" value="Genomic_DNA"/>
</dbReference>
<feature type="non-terminal residue" evidence="4">
    <location>
        <position position="1"/>
    </location>
</feature>
<dbReference type="PANTHER" id="PTHR30290:SF38">
    <property type="entry name" value="D,D-DIPEPTIDE-BINDING PERIPLASMIC PROTEIN DDPA-RELATED"/>
    <property type="match status" value="1"/>
</dbReference>
<proteinExistence type="predicted"/>
<dbReference type="Gene3D" id="3.40.190.10">
    <property type="entry name" value="Periplasmic binding protein-like II"/>
    <property type="match status" value="1"/>
</dbReference>
<evidence type="ECO:0000313" key="4">
    <source>
        <dbReference type="EMBL" id="SUZ83395.1"/>
    </source>
</evidence>
<dbReference type="PANTHER" id="PTHR30290">
    <property type="entry name" value="PERIPLASMIC BINDING COMPONENT OF ABC TRANSPORTER"/>
    <property type="match status" value="1"/>
</dbReference>
<dbReference type="InterPro" id="IPR000914">
    <property type="entry name" value="SBP_5_dom"/>
</dbReference>
<organism evidence="4">
    <name type="scientific">marine metagenome</name>
    <dbReference type="NCBI Taxonomy" id="408172"/>
    <lineage>
        <taxon>unclassified sequences</taxon>
        <taxon>metagenomes</taxon>
        <taxon>ecological metagenomes</taxon>
    </lineage>
</organism>
<reference evidence="4" key="1">
    <citation type="submission" date="2018-05" db="EMBL/GenBank/DDBJ databases">
        <authorList>
            <person name="Lanie J.A."/>
            <person name="Ng W.-L."/>
            <person name="Kazmierczak K.M."/>
            <person name="Andrzejewski T.M."/>
            <person name="Davidsen T.M."/>
            <person name="Wayne K.J."/>
            <person name="Tettelin H."/>
            <person name="Glass J.I."/>
            <person name="Rusch D."/>
            <person name="Podicherti R."/>
            <person name="Tsui H.-C.T."/>
            <person name="Winkler M.E."/>
        </authorList>
    </citation>
    <scope>NUCLEOTIDE SEQUENCE</scope>
</reference>
<feature type="region of interest" description="Disordered" evidence="2">
    <location>
        <begin position="1"/>
        <end position="52"/>
    </location>
</feature>
<sequence length="578" mass="63090">VPPAAKAPAAKAPAAKAPAAKAPAAPTAVPTAVPTKAPQVASKPSGTLNVGQKELGPYVGNPKLIGNPQIFLNSAIPITETLGMAGFDSGALVPMLAESWDTSADGQTWTFHIRKGVQFHKGFGEMTVEDVVFSHKQIADSEKHARSANAAKMFFAEDGNQTTPDDYTWVVDMGQPFSEIPIYELIATPRAVGAWMVSKKQWDEKGEDEANFNTAATGPWEIDEAKTGEFWRMKAVEDHWRVTPAFAELIFHEIPEESARVAGFKTGNLDTFVMALDSIDEVDSVEGATLMQVPNAVQAGVNFYGQTYVAARDGETGKPNVQGEMWPNYNPDLPWVSSNSDITSPEWATARTVRLAMSIAIDRQAIVDNMLQGFGRPITLKDWMGFEDRLPSPEEAWPYDPARAKSLLAEAGYPNGFKATLTTAIRGAPSEVESCEAVAQYWDAIGIDVDFQRVPYGTYRPTAVARTYEGMSCHNVGPRLSPIQGMASFLNSGNFSWGSEHPITEELIPLGQKSVSVADRTKYEDQIAKFYVDEVFGETGLYAVDNVWPIGPRIAPWSGFVKQGDLRQINGFEYIKPR</sequence>
<dbReference type="GO" id="GO:0015833">
    <property type="term" value="P:peptide transport"/>
    <property type="evidence" value="ECO:0007669"/>
    <property type="project" value="TreeGrafter"/>
</dbReference>
<dbReference type="GO" id="GO:1904680">
    <property type="term" value="F:peptide transmembrane transporter activity"/>
    <property type="evidence" value="ECO:0007669"/>
    <property type="project" value="TreeGrafter"/>
</dbReference>
<dbReference type="SUPFAM" id="SSF53850">
    <property type="entry name" value="Periplasmic binding protein-like II"/>
    <property type="match status" value="1"/>
</dbReference>
<dbReference type="AlphaFoldDB" id="A0A381QVH9"/>
<keyword evidence="1" id="KW-0732">Signal</keyword>
<accession>A0A381QVH9</accession>
<evidence type="ECO:0000259" key="3">
    <source>
        <dbReference type="Pfam" id="PF00496"/>
    </source>
</evidence>
<dbReference type="InterPro" id="IPR039424">
    <property type="entry name" value="SBP_5"/>
</dbReference>
<dbReference type="Pfam" id="PF00496">
    <property type="entry name" value="SBP_bac_5"/>
    <property type="match status" value="1"/>
</dbReference>
<gene>
    <name evidence="4" type="ORF">METZ01_LOCUS36249</name>
</gene>